<organism evidence="8 9">
    <name type="scientific">Lachancea mirantina</name>
    <dbReference type="NCBI Taxonomy" id="1230905"/>
    <lineage>
        <taxon>Eukaryota</taxon>
        <taxon>Fungi</taxon>
        <taxon>Dikarya</taxon>
        <taxon>Ascomycota</taxon>
        <taxon>Saccharomycotina</taxon>
        <taxon>Saccharomycetes</taxon>
        <taxon>Saccharomycetales</taxon>
        <taxon>Saccharomycetaceae</taxon>
        <taxon>Lachancea</taxon>
    </lineage>
</organism>
<dbReference type="Proteomes" id="UP000191024">
    <property type="component" value="Chromosome C"/>
</dbReference>
<evidence type="ECO:0000256" key="6">
    <source>
        <dbReference type="ARBA" id="ARBA00023140"/>
    </source>
</evidence>
<evidence type="ECO:0000256" key="1">
    <source>
        <dbReference type="ARBA" id="ARBA00003594"/>
    </source>
</evidence>
<evidence type="ECO:0000313" key="9">
    <source>
        <dbReference type="Proteomes" id="UP000191024"/>
    </source>
</evidence>
<dbReference type="Pfam" id="PF12634">
    <property type="entry name" value="Inp1"/>
    <property type="match status" value="1"/>
</dbReference>
<sequence>MEAKVMAQNYNDVLNSKFDDRRQTSGARTVRRTKASSPFKSLKKSILWSSKSKRDDETLDTSKRRAGKMVGDDPGNRRSAQRVTLFRYDHVKVMNCSAYLHRTNSGSSASTLHSYSSVVRNGDEECMSVSSRRTTCLVSDGPLELYQIISQGGKTPQKMTYLSLGRKGTIIHPIMPRLRVTELESDQFKIMIMLYNPERFWEIEFLPHHSEQKISPPVKTNFEDVVRSICQYVPKGPELSSDCESGSLKQITQCLDDENASDKDSDDLEYLLDEEHEPLAEQLGLRNSSDADCHDQINAAFRKAIQNIGFLGDRRDIALYEKRHGSLPGLSPHSHSDLSNRRSYSVPTRAGELFGDEKWKRFSSWMDIELEDLSENN</sequence>
<dbReference type="OrthoDB" id="4068391at2759"/>
<evidence type="ECO:0000256" key="2">
    <source>
        <dbReference type="ARBA" id="ARBA00004421"/>
    </source>
</evidence>
<evidence type="ECO:0000256" key="3">
    <source>
        <dbReference type="ARBA" id="ARBA00010707"/>
    </source>
</evidence>
<comment type="function">
    <text evidence="1">Required for peroxisome inheritance.</text>
</comment>
<reference evidence="9" key="1">
    <citation type="submission" date="2016-03" db="EMBL/GenBank/DDBJ databases">
        <authorList>
            <person name="Devillers H."/>
        </authorList>
    </citation>
    <scope>NUCLEOTIDE SEQUENCE [LARGE SCALE GENOMIC DNA]</scope>
</reference>
<dbReference type="EMBL" id="LT598466">
    <property type="protein sequence ID" value="SCU83049.1"/>
    <property type="molecule type" value="Genomic_DNA"/>
</dbReference>
<comment type="subcellular location">
    <subcellularLocation>
        <location evidence="2">Peroxisome membrane</location>
        <topology evidence="2">Peripheral membrane protein</topology>
    </subcellularLocation>
</comment>
<dbReference type="InterPro" id="IPR024758">
    <property type="entry name" value="Inp1"/>
</dbReference>
<evidence type="ECO:0000256" key="7">
    <source>
        <dbReference type="SAM" id="MobiDB-lite"/>
    </source>
</evidence>
<name>A0A1G4J0G2_9SACH</name>
<dbReference type="AlphaFoldDB" id="A0A1G4J0G2"/>
<evidence type="ECO:0000256" key="4">
    <source>
        <dbReference type="ARBA" id="ARBA00021397"/>
    </source>
</evidence>
<feature type="compositionally biased region" description="Basic and acidic residues" evidence="7">
    <location>
        <begin position="53"/>
        <end position="63"/>
    </location>
</feature>
<dbReference type="PRINTS" id="PR02103">
    <property type="entry name" value="INPROXISOME1"/>
</dbReference>
<proteinExistence type="inferred from homology"/>
<dbReference type="STRING" id="1230905.A0A1G4J0G2"/>
<comment type="similarity">
    <text evidence="3">Belongs to the INP1 family.</text>
</comment>
<dbReference type="GO" id="GO:0005780">
    <property type="term" value="C:extrinsic component of intraperoxisomal membrane"/>
    <property type="evidence" value="ECO:0007669"/>
    <property type="project" value="InterPro"/>
</dbReference>
<feature type="region of interest" description="Disordered" evidence="7">
    <location>
        <begin position="16"/>
        <end position="38"/>
    </location>
</feature>
<accession>A0A1G4J0G2</accession>
<keyword evidence="6" id="KW-0576">Peroxisome</keyword>
<evidence type="ECO:0000313" key="8">
    <source>
        <dbReference type="EMBL" id="SCU83049.1"/>
    </source>
</evidence>
<gene>
    <name evidence="8" type="ORF">LAMI_0C01816G</name>
</gene>
<feature type="region of interest" description="Disordered" evidence="7">
    <location>
        <begin position="53"/>
        <end position="78"/>
    </location>
</feature>
<protein>
    <recommendedName>
        <fullName evidence="4">Inheritance of peroxisomes protein 1</fullName>
    </recommendedName>
</protein>
<keyword evidence="9" id="KW-1185">Reference proteome</keyword>
<dbReference type="GO" id="GO:0045033">
    <property type="term" value="P:peroxisome inheritance"/>
    <property type="evidence" value="ECO:0007669"/>
    <property type="project" value="InterPro"/>
</dbReference>
<keyword evidence="5" id="KW-0472">Membrane</keyword>
<evidence type="ECO:0000256" key="5">
    <source>
        <dbReference type="ARBA" id="ARBA00023136"/>
    </source>
</evidence>